<dbReference type="GO" id="GO:0003700">
    <property type="term" value="F:DNA-binding transcription factor activity"/>
    <property type="evidence" value="ECO:0007669"/>
    <property type="project" value="TreeGrafter"/>
</dbReference>
<dbReference type="Gene3D" id="1.10.10.10">
    <property type="entry name" value="Winged helix-like DNA-binding domain superfamily/Winged helix DNA-binding domain"/>
    <property type="match status" value="1"/>
</dbReference>
<dbReference type="RefSeq" id="WP_110038440.1">
    <property type="nucleotide sequence ID" value="NZ_QGTL01000005.1"/>
</dbReference>
<name>A0A317NJX0_9NOCA</name>
<comment type="caution">
    <text evidence="5">The sequence shown here is derived from an EMBL/GenBank/DDBJ whole genome shotgun (WGS) entry which is preliminary data.</text>
</comment>
<dbReference type="SMART" id="SM00100">
    <property type="entry name" value="cNMP"/>
    <property type="match status" value="1"/>
</dbReference>
<evidence type="ECO:0000256" key="3">
    <source>
        <dbReference type="ARBA" id="ARBA00023163"/>
    </source>
</evidence>
<dbReference type="InterPro" id="IPR036388">
    <property type="entry name" value="WH-like_DNA-bd_sf"/>
</dbReference>
<dbReference type="InterPro" id="IPR050397">
    <property type="entry name" value="Env_Response_Regulators"/>
</dbReference>
<dbReference type="AlphaFoldDB" id="A0A317NJX0"/>
<keyword evidence="1" id="KW-0805">Transcription regulation</keyword>
<feature type="domain" description="Cyclic nucleotide-binding" evidence="4">
    <location>
        <begin position="38"/>
        <end position="157"/>
    </location>
</feature>
<dbReference type="SUPFAM" id="SSF51206">
    <property type="entry name" value="cAMP-binding domain-like"/>
    <property type="match status" value="1"/>
</dbReference>
<accession>A0A317NJX0</accession>
<evidence type="ECO:0000259" key="4">
    <source>
        <dbReference type="PROSITE" id="PS50042"/>
    </source>
</evidence>
<dbReference type="InterPro" id="IPR014710">
    <property type="entry name" value="RmlC-like_jellyroll"/>
</dbReference>
<gene>
    <name evidence="5" type="ORF">DFR69_105147</name>
</gene>
<dbReference type="InterPro" id="IPR012318">
    <property type="entry name" value="HTH_CRP"/>
</dbReference>
<dbReference type="SUPFAM" id="SSF46785">
    <property type="entry name" value="Winged helix' DNA-binding domain"/>
    <property type="match status" value="1"/>
</dbReference>
<dbReference type="GO" id="GO:0003677">
    <property type="term" value="F:DNA binding"/>
    <property type="evidence" value="ECO:0007669"/>
    <property type="project" value="UniProtKB-KW"/>
</dbReference>
<keyword evidence="2" id="KW-0238">DNA-binding</keyword>
<proteinExistence type="predicted"/>
<evidence type="ECO:0000256" key="2">
    <source>
        <dbReference type="ARBA" id="ARBA00023125"/>
    </source>
</evidence>
<dbReference type="EMBL" id="QGTL01000005">
    <property type="protein sequence ID" value="PWV75073.1"/>
    <property type="molecule type" value="Genomic_DNA"/>
</dbReference>
<protein>
    <submittedName>
        <fullName evidence="5">Crp/Fnr family transcriptional regulator</fullName>
    </submittedName>
</protein>
<dbReference type="Gene3D" id="2.60.120.10">
    <property type="entry name" value="Jelly Rolls"/>
    <property type="match status" value="1"/>
</dbReference>
<dbReference type="InterPro" id="IPR000595">
    <property type="entry name" value="cNMP-bd_dom"/>
</dbReference>
<organism evidence="5 6">
    <name type="scientific">Nocardia neocaledoniensis</name>
    <dbReference type="NCBI Taxonomy" id="236511"/>
    <lineage>
        <taxon>Bacteria</taxon>
        <taxon>Bacillati</taxon>
        <taxon>Actinomycetota</taxon>
        <taxon>Actinomycetes</taxon>
        <taxon>Mycobacteriales</taxon>
        <taxon>Nocardiaceae</taxon>
        <taxon>Nocardia</taxon>
    </lineage>
</organism>
<sequence length="246" mass="26569">MHSHRTFSHLLQAMGEESFDDDRVRHAAWVARCVGRGATAPLGPGDLTALSEWLTPHVLPAGTVVFAAETPANGVWIVRRGQLELSVGSDSERAVVGVLCPGDVDGDIALLLATPPPYTARTRTDAECLFLSPRDFDTLMTSHPAVARRWLTSVTQRLSLGRDRLIAGLGSPLPVRVAQLLLDEAVDGSVRPTPRTLAAMLGARRPELHKVLEEFERHGLIRADADSIAITDADGLRQLTAKALSR</sequence>
<dbReference type="Proteomes" id="UP000246410">
    <property type="component" value="Unassembled WGS sequence"/>
</dbReference>
<dbReference type="PROSITE" id="PS50042">
    <property type="entry name" value="CNMP_BINDING_3"/>
    <property type="match status" value="1"/>
</dbReference>
<keyword evidence="3" id="KW-0804">Transcription</keyword>
<dbReference type="PANTHER" id="PTHR24567:SF74">
    <property type="entry name" value="HTH-TYPE TRANSCRIPTIONAL REGULATOR ARCR"/>
    <property type="match status" value="1"/>
</dbReference>
<dbReference type="CDD" id="cd00038">
    <property type="entry name" value="CAP_ED"/>
    <property type="match status" value="1"/>
</dbReference>
<dbReference type="Pfam" id="PF00027">
    <property type="entry name" value="cNMP_binding"/>
    <property type="match status" value="1"/>
</dbReference>
<dbReference type="GO" id="GO:0005829">
    <property type="term" value="C:cytosol"/>
    <property type="evidence" value="ECO:0007669"/>
    <property type="project" value="TreeGrafter"/>
</dbReference>
<dbReference type="InterPro" id="IPR018490">
    <property type="entry name" value="cNMP-bd_dom_sf"/>
</dbReference>
<dbReference type="InterPro" id="IPR036390">
    <property type="entry name" value="WH_DNA-bd_sf"/>
</dbReference>
<dbReference type="Pfam" id="PF13545">
    <property type="entry name" value="HTH_Crp_2"/>
    <property type="match status" value="1"/>
</dbReference>
<evidence type="ECO:0000313" key="6">
    <source>
        <dbReference type="Proteomes" id="UP000246410"/>
    </source>
</evidence>
<evidence type="ECO:0000313" key="5">
    <source>
        <dbReference type="EMBL" id="PWV75073.1"/>
    </source>
</evidence>
<reference evidence="5 6" key="1">
    <citation type="submission" date="2018-05" db="EMBL/GenBank/DDBJ databases">
        <title>Genomic Encyclopedia of Type Strains, Phase IV (KMG-IV): sequencing the most valuable type-strain genomes for metagenomic binning, comparative biology and taxonomic classification.</title>
        <authorList>
            <person name="Goeker M."/>
        </authorList>
    </citation>
    <scope>NUCLEOTIDE SEQUENCE [LARGE SCALE GENOMIC DNA]</scope>
    <source>
        <strain evidence="5 6">DSM 44717</strain>
    </source>
</reference>
<keyword evidence="6" id="KW-1185">Reference proteome</keyword>
<dbReference type="PANTHER" id="PTHR24567">
    <property type="entry name" value="CRP FAMILY TRANSCRIPTIONAL REGULATORY PROTEIN"/>
    <property type="match status" value="1"/>
</dbReference>
<evidence type="ECO:0000256" key="1">
    <source>
        <dbReference type="ARBA" id="ARBA00023015"/>
    </source>
</evidence>